<evidence type="ECO:0000313" key="3">
    <source>
        <dbReference type="Proteomes" id="UP000282322"/>
    </source>
</evidence>
<feature type="non-terminal residue" evidence="2">
    <location>
        <position position="222"/>
    </location>
</feature>
<evidence type="ECO:0000313" key="2">
    <source>
        <dbReference type="EMBL" id="RRJ30151.1"/>
    </source>
</evidence>
<dbReference type="Proteomes" id="UP000282322">
    <property type="component" value="Unassembled WGS sequence"/>
</dbReference>
<feature type="compositionally biased region" description="Low complexity" evidence="1">
    <location>
        <begin position="144"/>
        <end position="222"/>
    </location>
</feature>
<evidence type="ECO:0008006" key="4">
    <source>
        <dbReference type="Google" id="ProtNLM"/>
    </source>
</evidence>
<proteinExistence type="predicted"/>
<sequence>MSRYQMNIPTVLTAVIIAGTVITGMWVPYQASAVATGDTNDLPPPTTPIESGSPISGEIDAETDIDYYSITVDEQSELVVDISGPNSDETPVFADVLTFEGVHLETIASSEAEPLTLDIAPDTYYVSVAASEETEYTLTVSVDQPTQTPTETQPTTVTTTQTPTETQTPTVTTTQTPTETQPTTVVPTQTPTATTTQTPTETQPTTVTTTQTPTVTTTHDTD</sequence>
<name>A0A3P3R9I8_9EURY</name>
<dbReference type="RefSeq" id="WP_185715595.1">
    <property type="nucleotide sequence ID" value="NZ_RRCH01000023.1"/>
</dbReference>
<feature type="region of interest" description="Disordered" evidence="1">
    <location>
        <begin position="141"/>
        <end position="222"/>
    </location>
</feature>
<dbReference type="Gene3D" id="2.60.120.380">
    <property type="match status" value="1"/>
</dbReference>
<dbReference type="AlphaFoldDB" id="A0A3P3R9I8"/>
<protein>
    <recommendedName>
        <fullName evidence="4">Peptidase C-terminal archaeal/bacterial domain-containing protein</fullName>
    </recommendedName>
</protein>
<comment type="caution">
    <text evidence="2">The sequence shown here is derived from an EMBL/GenBank/DDBJ whole genome shotgun (WGS) entry which is preliminary data.</text>
</comment>
<gene>
    <name evidence="2" type="ORF">EIK79_11255</name>
</gene>
<organism evidence="2 3">
    <name type="scientific">Halocatena pleomorpha</name>
    <dbReference type="NCBI Taxonomy" id="1785090"/>
    <lineage>
        <taxon>Archaea</taxon>
        <taxon>Methanobacteriati</taxon>
        <taxon>Methanobacteriota</taxon>
        <taxon>Stenosarchaea group</taxon>
        <taxon>Halobacteria</taxon>
        <taxon>Halobacteriales</taxon>
        <taxon>Natronomonadaceae</taxon>
        <taxon>Halocatena</taxon>
    </lineage>
</organism>
<reference evidence="2 3" key="1">
    <citation type="submission" date="2018-11" db="EMBL/GenBank/DDBJ databases">
        <title>Taxonoimc description of Halomarina strain SPP-AMP-1.</title>
        <authorList>
            <person name="Pal Y."/>
            <person name="Srinivasana K."/>
            <person name="Verma A."/>
            <person name="Kumar P."/>
        </authorList>
    </citation>
    <scope>NUCLEOTIDE SEQUENCE [LARGE SCALE GENOMIC DNA]</scope>
    <source>
        <strain evidence="2 3">SPP-AMP-1</strain>
    </source>
</reference>
<keyword evidence="3" id="KW-1185">Reference proteome</keyword>
<evidence type="ECO:0000256" key="1">
    <source>
        <dbReference type="SAM" id="MobiDB-lite"/>
    </source>
</evidence>
<accession>A0A3P3R9I8</accession>
<dbReference type="EMBL" id="RRCH01000023">
    <property type="protein sequence ID" value="RRJ30151.1"/>
    <property type="molecule type" value="Genomic_DNA"/>
</dbReference>
<dbReference type="SUPFAM" id="SSF89260">
    <property type="entry name" value="Collagen-binding domain"/>
    <property type="match status" value="1"/>
</dbReference>